<evidence type="ECO:0000313" key="2">
    <source>
        <dbReference type="EMBL" id="RVW17991.1"/>
    </source>
</evidence>
<sequence>MKGGRAWFGVDAKSFKISVGFFKGKVSKVITKRGWRFWTCIRLGESGLSFLLQGVEFCIQKRDKKVFSNSWVEGERSFKLQLHSNEAGRFLLCSVFTTQERRFVLGEAPHSKRAESMGNKVPVFYAEVTKGPRKVVCVSVWLQFGNVNSFNKMQAKKGDVSIVGGLAGGGGVVLIGFSGKKLIWVGNEIVELIEDCHVAVEEATFEGVLVDVASFFVGLGLGSGLKATFKSLSTSFMGDWALSAPNCPKELNSLCWRSRTDFQGGDQQSKSLICWKDMVKGGCELLLAEEAEWEFPLKMVLKDGSKMDLQAISGSMEVVFRTGEEECLASERDLNVSKDNFKSEKLGVGRFLAWGVAEARGVYGPMLNEEKENFWNELGDIRGLWNDLWRFSEVIDDLDLKDLPLSGDAFTWTERVFGNVSTKKVVALSQLGIWDAQERERNYYPRPTFPDMQFEERNQYTQASYTSGTIYEWNIDGMTEYNILTKLQEMTMVSTTYKLNNRLPDHAVAQTIVAGFTGQLKGWWDNYLTFDDRNSILKAYRINESNEVVKDEDGQDIEDAVATLIYSISKHFIGDPAKIKDKTADLLTNLKCPKLHDFRWYKEVFLTKVMLRSDCNQSFWKEKFISGLPKFFSERIRIKIREQYNGQIPYDKLTYGEIISIVTAEGIKLCNDFKLKQQMKNEQKNLQE</sequence>
<dbReference type="Proteomes" id="UP000288805">
    <property type="component" value="Unassembled WGS sequence"/>
</dbReference>
<proteinExistence type="predicted"/>
<dbReference type="InterPro" id="IPR056648">
    <property type="entry name" value="DUF7746"/>
</dbReference>
<comment type="caution">
    <text evidence="2">The sequence shown here is derived from an EMBL/GenBank/DDBJ whole genome shotgun (WGS) entry which is preliminary data.</text>
</comment>
<dbReference type="PANTHER" id="PTHR33054:SF9">
    <property type="entry name" value="CCHC-TYPE DOMAIN-CONTAINING PROTEIN"/>
    <property type="match status" value="1"/>
</dbReference>
<feature type="domain" description="DUF7746" evidence="1">
    <location>
        <begin position="465"/>
        <end position="561"/>
    </location>
</feature>
<dbReference type="AlphaFoldDB" id="A0A438C426"/>
<dbReference type="Pfam" id="PF24925">
    <property type="entry name" value="DUF7746"/>
    <property type="match status" value="1"/>
</dbReference>
<dbReference type="Pfam" id="PF22909">
    <property type="entry name" value="Caulimovir_coat_dom"/>
    <property type="match status" value="1"/>
</dbReference>
<reference evidence="2 3" key="1">
    <citation type="journal article" date="2018" name="PLoS Genet.">
        <title>Population sequencing reveals clonal diversity and ancestral inbreeding in the grapevine cultivar Chardonnay.</title>
        <authorList>
            <person name="Roach M.J."/>
            <person name="Johnson D.L."/>
            <person name="Bohlmann J."/>
            <person name="van Vuuren H.J."/>
            <person name="Jones S.J."/>
            <person name="Pretorius I.S."/>
            <person name="Schmidt S.A."/>
            <person name="Borneman A.R."/>
        </authorList>
    </citation>
    <scope>NUCLEOTIDE SEQUENCE [LARGE SCALE GENOMIC DNA]</scope>
    <source>
        <strain evidence="3">cv. Chardonnay</strain>
        <tissue evidence="2">Leaf</tissue>
    </source>
</reference>
<dbReference type="EMBL" id="QGNW01002562">
    <property type="protein sequence ID" value="RVW17991.1"/>
    <property type="molecule type" value="Genomic_DNA"/>
</dbReference>
<evidence type="ECO:0000259" key="1">
    <source>
        <dbReference type="Pfam" id="PF24925"/>
    </source>
</evidence>
<organism evidence="2 3">
    <name type="scientific">Vitis vinifera</name>
    <name type="common">Grape</name>
    <dbReference type="NCBI Taxonomy" id="29760"/>
    <lineage>
        <taxon>Eukaryota</taxon>
        <taxon>Viridiplantae</taxon>
        <taxon>Streptophyta</taxon>
        <taxon>Embryophyta</taxon>
        <taxon>Tracheophyta</taxon>
        <taxon>Spermatophyta</taxon>
        <taxon>Magnoliopsida</taxon>
        <taxon>eudicotyledons</taxon>
        <taxon>Gunneridae</taxon>
        <taxon>Pentapetalae</taxon>
        <taxon>rosids</taxon>
        <taxon>Vitales</taxon>
        <taxon>Vitaceae</taxon>
        <taxon>Viteae</taxon>
        <taxon>Vitis</taxon>
    </lineage>
</organism>
<accession>A0A438C426</accession>
<protein>
    <recommendedName>
        <fullName evidence="1">DUF7746 domain-containing protein</fullName>
    </recommendedName>
</protein>
<dbReference type="PANTHER" id="PTHR33054">
    <property type="entry name" value="CCHC-TYPE DOMAIN-CONTAINING PROTEIN"/>
    <property type="match status" value="1"/>
</dbReference>
<name>A0A438C426_VITVI</name>
<gene>
    <name evidence="2" type="ORF">CK203_109385</name>
</gene>
<evidence type="ECO:0000313" key="3">
    <source>
        <dbReference type="Proteomes" id="UP000288805"/>
    </source>
</evidence>